<evidence type="ECO:0000259" key="6">
    <source>
        <dbReference type="Pfam" id="PF00076"/>
    </source>
</evidence>
<keyword evidence="3" id="KW-0694">RNA-binding</keyword>
<gene>
    <name evidence="7" type="ORF">Sjap_015682</name>
</gene>
<feature type="domain" description="RRM" evidence="6">
    <location>
        <begin position="13"/>
        <end position="46"/>
    </location>
</feature>
<evidence type="ECO:0000256" key="5">
    <source>
        <dbReference type="SAM" id="MobiDB-lite"/>
    </source>
</evidence>
<evidence type="ECO:0000256" key="2">
    <source>
        <dbReference type="ARBA" id="ARBA00022737"/>
    </source>
</evidence>
<evidence type="ECO:0000313" key="8">
    <source>
        <dbReference type="Proteomes" id="UP001417504"/>
    </source>
</evidence>
<dbReference type="InterPro" id="IPR051945">
    <property type="entry name" value="RRM_MRD1_RNA_proc_ribogen"/>
</dbReference>
<dbReference type="Pfam" id="PF00076">
    <property type="entry name" value="RRM_1"/>
    <property type="match status" value="1"/>
</dbReference>
<dbReference type="PANTHER" id="PTHR48039:SF5">
    <property type="entry name" value="RNA-BINDING PROTEIN 28"/>
    <property type="match status" value="1"/>
</dbReference>
<dbReference type="InterPro" id="IPR000504">
    <property type="entry name" value="RRM_dom"/>
</dbReference>
<comment type="subcellular location">
    <subcellularLocation>
        <location evidence="1">Nucleus</location>
    </subcellularLocation>
</comment>
<organism evidence="7 8">
    <name type="scientific">Stephania japonica</name>
    <dbReference type="NCBI Taxonomy" id="461633"/>
    <lineage>
        <taxon>Eukaryota</taxon>
        <taxon>Viridiplantae</taxon>
        <taxon>Streptophyta</taxon>
        <taxon>Embryophyta</taxon>
        <taxon>Tracheophyta</taxon>
        <taxon>Spermatophyta</taxon>
        <taxon>Magnoliopsida</taxon>
        <taxon>Ranunculales</taxon>
        <taxon>Menispermaceae</taxon>
        <taxon>Menispermoideae</taxon>
        <taxon>Cissampelideae</taxon>
        <taxon>Stephania</taxon>
    </lineage>
</organism>
<evidence type="ECO:0000256" key="3">
    <source>
        <dbReference type="ARBA" id="ARBA00022884"/>
    </source>
</evidence>
<evidence type="ECO:0000313" key="7">
    <source>
        <dbReference type="EMBL" id="KAK9116735.1"/>
    </source>
</evidence>
<proteinExistence type="predicted"/>
<accession>A0AAP0IK15</accession>
<reference evidence="7 8" key="1">
    <citation type="submission" date="2024-01" db="EMBL/GenBank/DDBJ databases">
        <title>Genome assemblies of Stephania.</title>
        <authorList>
            <person name="Yang L."/>
        </authorList>
    </citation>
    <scope>NUCLEOTIDE SEQUENCE [LARGE SCALE GENOMIC DNA]</scope>
    <source>
        <strain evidence="7">QJT</strain>
        <tissue evidence="7">Leaf</tissue>
    </source>
</reference>
<keyword evidence="8" id="KW-1185">Reference proteome</keyword>
<dbReference type="InterPro" id="IPR035979">
    <property type="entry name" value="RBD_domain_sf"/>
</dbReference>
<dbReference type="PANTHER" id="PTHR48039">
    <property type="entry name" value="RNA-BINDING MOTIF PROTEIN 14B"/>
    <property type="match status" value="1"/>
</dbReference>
<dbReference type="InterPro" id="IPR012677">
    <property type="entry name" value="Nucleotide-bd_a/b_plait_sf"/>
</dbReference>
<dbReference type="GO" id="GO:0003729">
    <property type="term" value="F:mRNA binding"/>
    <property type="evidence" value="ECO:0007669"/>
    <property type="project" value="TreeGrafter"/>
</dbReference>
<dbReference type="GO" id="GO:0005634">
    <property type="term" value="C:nucleus"/>
    <property type="evidence" value="ECO:0007669"/>
    <property type="project" value="UniProtKB-SubCell"/>
</dbReference>
<evidence type="ECO:0000256" key="4">
    <source>
        <dbReference type="ARBA" id="ARBA00023242"/>
    </source>
</evidence>
<feature type="region of interest" description="Disordered" evidence="5">
    <location>
        <begin position="68"/>
        <end position="91"/>
    </location>
</feature>
<keyword evidence="2" id="KW-0677">Repeat</keyword>
<evidence type="ECO:0000256" key="1">
    <source>
        <dbReference type="ARBA" id="ARBA00004123"/>
    </source>
</evidence>
<dbReference type="EMBL" id="JBBNAE010000006">
    <property type="protein sequence ID" value="KAK9116735.1"/>
    <property type="molecule type" value="Genomic_DNA"/>
</dbReference>
<dbReference type="Proteomes" id="UP001417504">
    <property type="component" value="Unassembled WGS sequence"/>
</dbReference>
<dbReference type="AlphaFoldDB" id="A0AAP0IK15"/>
<protein>
    <recommendedName>
        <fullName evidence="6">RRM domain-containing protein</fullName>
    </recommendedName>
</protein>
<keyword evidence="4" id="KW-0539">Nucleus</keyword>
<dbReference type="SUPFAM" id="SSF54928">
    <property type="entry name" value="RNA-binding domain, RBD"/>
    <property type="match status" value="1"/>
</dbReference>
<dbReference type="Gene3D" id="3.30.70.330">
    <property type="match status" value="1"/>
</dbReference>
<comment type="caution">
    <text evidence="7">The sequence shown here is derived from an EMBL/GenBank/DDBJ whole genome shotgun (WGS) entry which is preliminary data.</text>
</comment>
<name>A0AAP0IK15_9MAGN</name>
<sequence>MSFAVCIIASMRRLSKRFAFATFTCKQDTKNAIRKVNGKLFGKRPIAVDRAVPKKMFAADTADTDAIKDDKHEFTDEGSGRGNDYMEDHNADGVLHDDVASWPQIPIGRLAAFEPGKVPGVLDHLSSSQRSALIPTTH</sequence>